<evidence type="ECO:0000256" key="7">
    <source>
        <dbReference type="ARBA" id="ARBA00022777"/>
    </source>
</evidence>
<dbReference type="InterPro" id="IPR003594">
    <property type="entry name" value="HATPase_dom"/>
</dbReference>
<evidence type="ECO:0000256" key="5">
    <source>
        <dbReference type="ARBA" id="ARBA00022679"/>
    </source>
</evidence>
<dbReference type="Pfam" id="PF00512">
    <property type="entry name" value="HisKA"/>
    <property type="match status" value="1"/>
</dbReference>
<dbReference type="Gene3D" id="6.10.340.10">
    <property type="match status" value="1"/>
</dbReference>
<comment type="catalytic activity">
    <reaction evidence="1">
        <text>ATP + protein L-histidine = ADP + protein N-phospho-L-histidine.</text>
        <dbReference type="EC" id="2.7.13.3"/>
    </reaction>
</comment>
<dbReference type="InterPro" id="IPR036890">
    <property type="entry name" value="HATPase_C_sf"/>
</dbReference>
<dbReference type="PANTHER" id="PTHR45436:SF5">
    <property type="entry name" value="SENSOR HISTIDINE KINASE TRCS"/>
    <property type="match status" value="1"/>
</dbReference>
<dbReference type="FunFam" id="1.10.287.130:FF:000001">
    <property type="entry name" value="Two-component sensor histidine kinase"/>
    <property type="match status" value="1"/>
</dbReference>
<dbReference type="InterPro" id="IPR036097">
    <property type="entry name" value="HisK_dim/P_sf"/>
</dbReference>
<evidence type="ECO:0000256" key="4">
    <source>
        <dbReference type="ARBA" id="ARBA00022553"/>
    </source>
</evidence>
<dbReference type="PANTHER" id="PTHR45436">
    <property type="entry name" value="SENSOR HISTIDINE KINASE YKOH"/>
    <property type="match status" value="1"/>
</dbReference>
<evidence type="ECO:0000313" key="14">
    <source>
        <dbReference type="Proteomes" id="UP000265715"/>
    </source>
</evidence>
<dbReference type="SMART" id="SM00304">
    <property type="entry name" value="HAMP"/>
    <property type="match status" value="1"/>
</dbReference>
<dbReference type="EMBL" id="QXDL01000136">
    <property type="protein sequence ID" value="RIH82060.1"/>
    <property type="molecule type" value="Genomic_DNA"/>
</dbReference>
<keyword evidence="8" id="KW-1133">Transmembrane helix</keyword>
<dbReference type="PRINTS" id="PR00344">
    <property type="entry name" value="BCTRLSENSOR"/>
</dbReference>
<dbReference type="InterPro" id="IPR005467">
    <property type="entry name" value="His_kinase_dom"/>
</dbReference>
<evidence type="ECO:0000256" key="10">
    <source>
        <dbReference type="ARBA" id="ARBA00023136"/>
    </source>
</evidence>
<feature type="domain" description="Histidine kinase" evidence="11">
    <location>
        <begin position="262"/>
        <end position="471"/>
    </location>
</feature>
<evidence type="ECO:0000256" key="2">
    <source>
        <dbReference type="ARBA" id="ARBA00004370"/>
    </source>
</evidence>
<evidence type="ECO:0000256" key="3">
    <source>
        <dbReference type="ARBA" id="ARBA00012438"/>
    </source>
</evidence>
<dbReference type="GO" id="GO:0005886">
    <property type="term" value="C:plasma membrane"/>
    <property type="evidence" value="ECO:0007669"/>
    <property type="project" value="TreeGrafter"/>
</dbReference>
<dbReference type="GO" id="GO:0000155">
    <property type="term" value="F:phosphorelay sensor kinase activity"/>
    <property type="evidence" value="ECO:0007669"/>
    <property type="project" value="InterPro"/>
</dbReference>
<dbReference type="InterPro" id="IPR003661">
    <property type="entry name" value="HisK_dim/P_dom"/>
</dbReference>
<protein>
    <recommendedName>
        <fullName evidence="3">histidine kinase</fullName>
        <ecNumber evidence="3">2.7.13.3</ecNumber>
    </recommendedName>
</protein>
<evidence type="ECO:0000259" key="11">
    <source>
        <dbReference type="PROSITE" id="PS50109"/>
    </source>
</evidence>
<keyword evidence="6" id="KW-0812">Transmembrane</keyword>
<evidence type="ECO:0000259" key="12">
    <source>
        <dbReference type="PROSITE" id="PS50885"/>
    </source>
</evidence>
<keyword evidence="9" id="KW-0902">Two-component regulatory system</keyword>
<dbReference type="InterPro" id="IPR050428">
    <property type="entry name" value="TCS_sensor_his_kinase"/>
</dbReference>
<dbReference type="Gene3D" id="3.30.565.10">
    <property type="entry name" value="Histidine kinase-like ATPase, C-terminal domain"/>
    <property type="match status" value="1"/>
</dbReference>
<keyword evidence="5 13" id="KW-0808">Transferase</keyword>
<dbReference type="RefSeq" id="WP_119315814.1">
    <property type="nucleotide sequence ID" value="NZ_QXDL01000136.1"/>
</dbReference>
<keyword evidence="14" id="KW-1185">Reference proteome</keyword>
<dbReference type="InterPro" id="IPR003660">
    <property type="entry name" value="HAMP_dom"/>
</dbReference>
<organism evidence="13 14">
    <name type="scientific">Calidithermus terrae</name>
    <dbReference type="NCBI Taxonomy" id="1408545"/>
    <lineage>
        <taxon>Bacteria</taxon>
        <taxon>Thermotogati</taxon>
        <taxon>Deinococcota</taxon>
        <taxon>Deinococci</taxon>
        <taxon>Thermales</taxon>
        <taxon>Thermaceae</taxon>
        <taxon>Calidithermus</taxon>
    </lineage>
</organism>
<dbReference type="AlphaFoldDB" id="A0A399EG67"/>
<dbReference type="Gene3D" id="1.10.287.130">
    <property type="match status" value="1"/>
</dbReference>
<dbReference type="EC" id="2.7.13.3" evidence="3"/>
<keyword evidence="10" id="KW-0472">Membrane</keyword>
<dbReference type="SMART" id="SM00387">
    <property type="entry name" value="HATPase_c"/>
    <property type="match status" value="1"/>
</dbReference>
<keyword evidence="4" id="KW-0597">Phosphoprotein</keyword>
<evidence type="ECO:0000256" key="6">
    <source>
        <dbReference type="ARBA" id="ARBA00022692"/>
    </source>
</evidence>
<dbReference type="Proteomes" id="UP000265715">
    <property type="component" value="Unassembled WGS sequence"/>
</dbReference>
<dbReference type="CDD" id="cd00082">
    <property type="entry name" value="HisKA"/>
    <property type="match status" value="1"/>
</dbReference>
<dbReference type="OrthoDB" id="9796330at2"/>
<evidence type="ECO:0000256" key="9">
    <source>
        <dbReference type="ARBA" id="ARBA00023012"/>
    </source>
</evidence>
<dbReference type="FunFam" id="3.30.565.10:FF:000006">
    <property type="entry name" value="Sensor histidine kinase WalK"/>
    <property type="match status" value="1"/>
</dbReference>
<reference evidence="13 14" key="1">
    <citation type="submission" date="2018-08" db="EMBL/GenBank/DDBJ databases">
        <title>Meiothermus terrae DSM 26712 genome sequencing project.</title>
        <authorList>
            <person name="Da Costa M.S."/>
            <person name="Albuquerque L."/>
            <person name="Raposo P."/>
            <person name="Froufe H.J.C."/>
            <person name="Barroso C.S."/>
            <person name="Egas C."/>
        </authorList>
    </citation>
    <scope>NUCLEOTIDE SEQUENCE [LARGE SCALE GENOMIC DNA]</scope>
    <source>
        <strain evidence="13 14">DSM 26712</strain>
    </source>
</reference>
<name>A0A399EG67_9DEIN</name>
<dbReference type="InterPro" id="IPR004358">
    <property type="entry name" value="Sig_transdc_His_kin-like_C"/>
</dbReference>
<comment type="subcellular location">
    <subcellularLocation>
        <location evidence="2">Membrane</location>
    </subcellularLocation>
</comment>
<dbReference type="SUPFAM" id="SSF55874">
    <property type="entry name" value="ATPase domain of HSP90 chaperone/DNA topoisomerase II/histidine kinase"/>
    <property type="match status" value="1"/>
</dbReference>
<dbReference type="PROSITE" id="PS50109">
    <property type="entry name" value="HIS_KIN"/>
    <property type="match status" value="1"/>
</dbReference>
<feature type="domain" description="HAMP" evidence="12">
    <location>
        <begin position="203"/>
        <end position="254"/>
    </location>
</feature>
<evidence type="ECO:0000313" key="13">
    <source>
        <dbReference type="EMBL" id="RIH82060.1"/>
    </source>
</evidence>
<dbReference type="PROSITE" id="PS50885">
    <property type="entry name" value="HAMP"/>
    <property type="match status" value="1"/>
</dbReference>
<evidence type="ECO:0000256" key="8">
    <source>
        <dbReference type="ARBA" id="ARBA00022989"/>
    </source>
</evidence>
<keyword evidence="7" id="KW-0418">Kinase</keyword>
<dbReference type="SMART" id="SM00388">
    <property type="entry name" value="HisKA"/>
    <property type="match status" value="1"/>
</dbReference>
<gene>
    <name evidence="13" type="primary">phoR_4</name>
    <name evidence="13" type="ORF">Mterra_02828</name>
</gene>
<dbReference type="SUPFAM" id="SSF47384">
    <property type="entry name" value="Homodimeric domain of signal transducing histidine kinase"/>
    <property type="match status" value="1"/>
</dbReference>
<comment type="caution">
    <text evidence="13">The sequence shown here is derived from an EMBL/GenBank/DDBJ whole genome shotgun (WGS) entry which is preliminary data.</text>
</comment>
<accession>A0A399EG67</accession>
<proteinExistence type="predicted"/>
<dbReference type="Pfam" id="PF02518">
    <property type="entry name" value="HATPase_c"/>
    <property type="match status" value="1"/>
</dbReference>
<sequence>MTLRNRITLLTLALLVSSLLVLGAVVYATLRSYLFSGIRPELEAALSQIESAIDDPNVLSRLEALSRISPNLYAQLVRAFGDLQSLGPTGREFFTVRILTSPNLGSSNFSVSLRDLERVWRGELIYTRASIQRDNLPSLNVQVIAKRLKADPFGQGELQDFILVVGRPLDSVSLVLSRWLQVYSAVAVVVLLLAALLAQRLVRRTLEPLEWVARKAEAVSQKPEALPEPQGQDEVAALIRSLNRMMARLESTWQAQTQFVADASHELRTPITAILGHVSFLLRRTPLTEQQRESLEVVVRESERMKKLVTDLLELSKSGNWKLHMGAVHVPTLLEQIQEEYARSFEGRIELEAPENLWVQGDPERLHQVFANLVSNAIKARATRVRLVARDVSAGVVIRVEDNGEGIPAEHLPRLFERFYRVDKARDRERGGTGLGLAIVKTIVEAHGGRVWVESTVGKGTTFSVSLTRATAPQPQLR</sequence>
<dbReference type="CDD" id="cd00075">
    <property type="entry name" value="HATPase"/>
    <property type="match status" value="1"/>
</dbReference>
<evidence type="ECO:0000256" key="1">
    <source>
        <dbReference type="ARBA" id="ARBA00000085"/>
    </source>
</evidence>
<dbReference type="Pfam" id="PF00672">
    <property type="entry name" value="HAMP"/>
    <property type="match status" value="1"/>
</dbReference>